<organism evidence="1 2">
    <name type="scientific">Streblomastix strix</name>
    <dbReference type="NCBI Taxonomy" id="222440"/>
    <lineage>
        <taxon>Eukaryota</taxon>
        <taxon>Metamonada</taxon>
        <taxon>Preaxostyla</taxon>
        <taxon>Oxymonadida</taxon>
        <taxon>Streblomastigidae</taxon>
        <taxon>Streblomastix</taxon>
    </lineage>
</organism>
<gene>
    <name evidence="1" type="ORF">EZS28_041582</name>
</gene>
<evidence type="ECO:0000313" key="1">
    <source>
        <dbReference type="EMBL" id="KAA6362891.1"/>
    </source>
</evidence>
<accession>A0A5J4TZ13</accession>
<dbReference type="Gene3D" id="1.25.10.10">
    <property type="entry name" value="Leucine-rich Repeat Variant"/>
    <property type="match status" value="1"/>
</dbReference>
<sequence>MINSGIVDSLLKILSTWELDQITQPYIKAFFRFTYPSCFEIIQQLHQKQSLPTLLRLLNHKDEDVISDSIVSVNNIIYYGAIGTNSTSLHPYYQEIAQIGGIEKIFEQFRRTKHEDTKNISATCLGIVFRAREMTDNEMKVEIISHLKSIINHQREDIRKVVKLALKCLAQNQANRSEIVKDGFVVPDD</sequence>
<reference evidence="1 2" key="1">
    <citation type="submission" date="2019-03" db="EMBL/GenBank/DDBJ databases">
        <title>Single cell metagenomics reveals metabolic interactions within the superorganism composed of flagellate Streblomastix strix and complex community of Bacteroidetes bacteria on its surface.</title>
        <authorList>
            <person name="Treitli S.C."/>
            <person name="Kolisko M."/>
            <person name="Husnik F."/>
            <person name="Keeling P."/>
            <person name="Hampl V."/>
        </authorList>
    </citation>
    <scope>NUCLEOTIDE SEQUENCE [LARGE SCALE GENOMIC DNA]</scope>
    <source>
        <strain evidence="1">ST1C</strain>
    </source>
</reference>
<dbReference type="EMBL" id="SNRW01023595">
    <property type="protein sequence ID" value="KAA6362891.1"/>
    <property type="molecule type" value="Genomic_DNA"/>
</dbReference>
<dbReference type="InterPro" id="IPR016024">
    <property type="entry name" value="ARM-type_fold"/>
</dbReference>
<name>A0A5J4TZ13_9EUKA</name>
<comment type="caution">
    <text evidence="1">The sequence shown here is derived from an EMBL/GenBank/DDBJ whole genome shotgun (WGS) entry which is preliminary data.</text>
</comment>
<dbReference type="InterPro" id="IPR011989">
    <property type="entry name" value="ARM-like"/>
</dbReference>
<evidence type="ECO:0000313" key="2">
    <source>
        <dbReference type="Proteomes" id="UP000324800"/>
    </source>
</evidence>
<dbReference type="SUPFAM" id="SSF48371">
    <property type="entry name" value="ARM repeat"/>
    <property type="match status" value="1"/>
</dbReference>
<protein>
    <submittedName>
        <fullName evidence="1">Uncharacterized protein</fullName>
    </submittedName>
</protein>
<proteinExistence type="predicted"/>
<dbReference type="AlphaFoldDB" id="A0A5J4TZ13"/>
<dbReference type="Proteomes" id="UP000324800">
    <property type="component" value="Unassembled WGS sequence"/>
</dbReference>